<dbReference type="InterPro" id="IPR000421">
    <property type="entry name" value="FA58C"/>
</dbReference>
<dbReference type="PANTHER" id="PTHR24543">
    <property type="entry name" value="MULTICOPPER OXIDASE-RELATED"/>
    <property type="match status" value="1"/>
</dbReference>
<dbReference type="CDD" id="cd00057">
    <property type="entry name" value="FA58C"/>
    <property type="match status" value="1"/>
</dbReference>
<keyword evidence="3" id="KW-1185">Reference proteome</keyword>
<dbReference type="SMART" id="SM00231">
    <property type="entry name" value="FA58C"/>
    <property type="match status" value="1"/>
</dbReference>
<proteinExistence type="predicted"/>
<dbReference type="Gene3D" id="2.60.120.260">
    <property type="entry name" value="Galactose-binding domain-like"/>
    <property type="match status" value="1"/>
</dbReference>
<evidence type="ECO:0000313" key="2">
    <source>
        <dbReference type="EMBL" id="CAH3168506.1"/>
    </source>
</evidence>
<comment type="caution">
    <text evidence="2">The sequence shown here is derived from an EMBL/GenBank/DDBJ whole genome shotgun (WGS) entry which is preliminary data.</text>
</comment>
<reference evidence="2 3" key="1">
    <citation type="submission" date="2022-05" db="EMBL/GenBank/DDBJ databases">
        <authorList>
            <consortium name="Genoscope - CEA"/>
            <person name="William W."/>
        </authorList>
    </citation>
    <scope>NUCLEOTIDE SEQUENCE [LARGE SCALE GENOMIC DNA]</scope>
</reference>
<protein>
    <recommendedName>
        <fullName evidence="1">F5/8 type C domain-containing protein</fullName>
    </recommendedName>
</protein>
<dbReference type="FunFam" id="2.60.120.260:FF:000016">
    <property type="entry name" value="Contactin-associated protein-like 4 isoform 1"/>
    <property type="match status" value="1"/>
</dbReference>
<dbReference type="Proteomes" id="UP001159428">
    <property type="component" value="Unassembled WGS sequence"/>
</dbReference>
<name>A0AAU9Y514_9CNID</name>
<dbReference type="AlphaFoldDB" id="A0AAU9Y514"/>
<dbReference type="InterPro" id="IPR008979">
    <property type="entry name" value="Galactose-bd-like_sf"/>
</dbReference>
<dbReference type="SUPFAM" id="SSF49785">
    <property type="entry name" value="Galactose-binding domain-like"/>
    <property type="match status" value="1"/>
</dbReference>
<sequence>LYLSAVCAPVGVEDPHIIPDAHITASSYFLSYYAHMGRLNGVKGWCQKTTTITDDYIQVDMGALHTVCAIATQGKKNGSFVKSYKLSFSSDESSWSVYQEQNIDKIFQANSDLNTVVQHTLNNPVHARFVRFYPVTFDNFPCMRVEVFAQ</sequence>
<dbReference type="PROSITE" id="PS50022">
    <property type="entry name" value="FA58C_3"/>
    <property type="match status" value="1"/>
</dbReference>
<feature type="domain" description="F5/8 type C" evidence="1">
    <location>
        <begin position="7"/>
        <end position="150"/>
    </location>
</feature>
<dbReference type="PROSITE" id="PS01285">
    <property type="entry name" value="FA58C_1"/>
    <property type="match status" value="1"/>
</dbReference>
<evidence type="ECO:0000259" key="1">
    <source>
        <dbReference type="PROSITE" id="PS50022"/>
    </source>
</evidence>
<organism evidence="2 3">
    <name type="scientific">Pocillopora meandrina</name>
    <dbReference type="NCBI Taxonomy" id="46732"/>
    <lineage>
        <taxon>Eukaryota</taxon>
        <taxon>Metazoa</taxon>
        <taxon>Cnidaria</taxon>
        <taxon>Anthozoa</taxon>
        <taxon>Hexacorallia</taxon>
        <taxon>Scleractinia</taxon>
        <taxon>Astrocoeniina</taxon>
        <taxon>Pocilloporidae</taxon>
        <taxon>Pocillopora</taxon>
    </lineage>
</organism>
<gene>
    <name evidence="2" type="ORF">PMEA_00009293</name>
</gene>
<accession>A0AAU9Y514</accession>
<feature type="non-terminal residue" evidence="2">
    <location>
        <position position="1"/>
    </location>
</feature>
<dbReference type="Pfam" id="PF00754">
    <property type="entry name" value="F5_F8_type_C"/>
    <property type="match status" value="1"/>
</dbReference>
<evidence type="ECO:0000313" key="3">
    <source>
        <dbReference type="Proteomes" id="UP001159428"/>
    </source>
</evidence>
<dbReference type="EMBL" id="CALNXJ010000182">
    <property type="protein sequence ID" value="CAH3168506.1"/>
    <property type="molecule type" value="Genomic_DNA"/>
</dbReference>